<keyword evidence="2" id="KW-1185">Reference proteome</keyword>
<dbReference type="Proteomes" id="UP001055879">
    <property type="component" value="Linkage Group LG09"/>
</dbReference>
<gene>
    <name evidence="1" type="ORF">L6452_28214</name>
</gene>
<evidence type="ECO:0000313" key="1">
    <source>
        <dbReference type="EMBL" id="KAI3702476.1"/>
    </source>
</evidence>
<sequence>MITDAEKSDESLARSKSIHQPKHRLFRQLILRRRRFISSFLRSEEEITLRLLFVLQPYLVGGSNVGGGSNIGGAPDVYAEQNQTSYMPQFPEQNQTSYMPQSPEQSQTSYRPQFDSAYLHEHGYGMSDYNPDVVLETEEELVDERADEEDEADEEFDQDPDESHVYDLGLSDVHTDEDEEEEEETSEPSPVKSYDGINDFFGMPPPFQKTESPSSHQRKHPYIIPVVEE</sequence>
<reference evidence="2" key="1">
    <citation type="journal article" date="2022" name="Mol. Ecol. Resour.">
        <title>The genomes of chicory, endive, great burdock and yacon provide insights into Asteraceae palaeo-polyploidization history and plant inulin production.</title>
        <authorList>
            <person name="Fan W."/>
            <person name="Wang S."/>
            <person name="Wang H."/>
            <person name="Wang A."/>
            <person name="Jiang F."/>
            <person name="Liu H."/>
            <person name="Zhao H."/>
            <person name="Xu D."/>
            <person name="Zhang Y."/>
        </authorList>
    </citation>
    <scope>NUCLEOTIDE SEQUENCE [LARGE SCALE GENOMIC DNA]</scope>
    <source>
        <strain evidence="2">cv. Niubang</strain>
    </source>
</reference>
<proteinExistence type="predicted"/>
<protein>
    <submittedName>
        <fullName evidence="1">Uncharacterized protein</fullName>
    </submittedName>
</protein>
<dbReference type="EMBL" id="CM042055">
    <property type="protein sequence ID" value="KAI3702476.1"/>
    <property type="molecule type" value="Genomic_DNA"/>
</dbReference>
<accession>A0ACB8ZYU3</accession>
<comment type="caution">
    <text evidence="1">The sequence shown here is derived from an EMBL/GenBank/DDBJ whole genome shotgun (WGS) entry which is preliminary data.</text>
</comment>
<evidence type="ECO:0000313" key="2">
    <source>
        <dbReference type="Proteomes" id="UP001055879"/>
    </source>
</evidence>
<organism evidence="1 2">
    <name type="scientific">Arctium lappa</name>
    <name type="common">Greater burdock</name>
    <name type="synonym">Lappa major</name>
    <dbReference type="NCBI Taxonomy" id="4217"/>
    <lineage>
        <taxon>Eukaryota</taxon>
        <taxon>Viridiplantae</taxon>
        <taxon>Streptophyta</taxon>
        <taxon>Embryophyta</taxon>
        <taxon>Tracheophyta</taxon>
        <taxon>Spermatophyta</taxon>
        <taxon>Magnoliopsida</taxon>
        <taxon>eudicotyledons</taxon>
        <taxon>Gunneridae</taxon>
        <taxon>Pentapetalae</taxon>
        <taxon>asterids</taxon>
        <taxon>campanulids</taxon>
        <taxon>Asterales</taxon>
        <taxon>Asteraceae</taxon>
        <taxon>Carduoideae</taxon>
        <taxon>Cardueae</taxon>
        <taxon>Arctiinae</taxon>
        <taxon>Arctium</taxon>
    </lineage>
</organism>
<name>A0ACB8ZYU3_ARCLA</name>
<reference evidence="1 2" key="2">
    <citation type="journal article" date="2022" name="Mol. Ecol. Resour.">
        <title>The genomes of chicory, endive, great burdock and yacon provide insights into Asteraceae paleo-polyploidization history and plant inulin production.</title>
        <authorList>
            <person name="Fan W."/>
            <person name="Wang S."/>
            <person name="Wang H."/>
            <person name="Wang A."/>
            <person name="Jiang F."/>
            <person name="Liu H."/>
            <person name="Zhao H."/>
            <person name="Xu D."/>
            <person name="Zhang Y."/>
        </authorList>
    </citation>
    <scope>NUCLEOTIDE SEQUENCE [LARGE SCALE GENOMIC DNA]</scope>
    <source>
        <strain evidence="2">cv. Niubang</strain>
    </source>
</reference>